<dbReference type="InterPro" id="IPR001810">
    <property type="entry name" value="F-box_dom"/>
</dbReference>
<dbReference type="SUPFAM" id="SSF81383">
    <property type="entry name" value="F-box domain"/>
    <property type="match status" value="1"/>
</dbReference>
<dbReference type="Pfam" id="PF14299">
    <property type="entry name" value="PP2"/>
    <property type="match status" value="1"/>
</dbReference>
<dbReference type="Proteomes" id="UP000515121">
    <property type="component" value="Unplaced"/>
</dbReference>
<organism evidence="3 4">
    <name type="scientific">Durio zibethinus</name>
    <name type="common">Durian</name>
    <dbReference type="NCBI Taxonomy" id="66656"/>
    <lineage>
        <taxon>Eukaryota</taxon>
        <taxon>Viridiplantae</taxon>
        <taxon>Streptophyta</taxon>
        <taxon>Embryophyta</taxon>
        <taxon>Tracheophyta</taxon>
        <taxon>Spermatophyta</taxon>
        <taxon>Magnoliopsida</taxon>
        <taxon>eudicotyledons</taxon>
        <taxon>Gunneridae</taxon>
        <taxon>Pentapetalae</taxon>
        <taxon>rosids</taxon>
        <taxon>malvids</taxon>
        <taxon>Malvales</taxon>
        <taxon>Malvaceae</taxon>
        <taxon>Helicteroideae</taxon>
        <taxon>Durio</taxon>
    </lineage>
</organism>
<protein>
    <submittedName>
        <fullName evidence="4">F-box protein At2g02240-like</fullName>
    </submittedName>
</protein>
<accession>A0A6P5ZTQ4</accession>
<dbReference type="PROSITE" id="PS50181">
    <property type="entry name" value="FBOX"/>
    <property type="match status" value="1"/>
</dbReference>
<dbReference type="PANTHER" id="PTHR32278">
    <property type="entry name" value="F-BOX DOMAIN-CONTAINING PROTEIN"/>
    <property type="match status" value="1"/>
</dbReference>
<sequence>MENYDTKKEQRKENSGEEIDLDNHQQGVGAISLNELPEGCIAEILSATTPADVCRFSRLSSTFRSAAASDSVWDSFLPSDYQTILSASCAHQADSSSLTFSSKKHLFFYLSHNPILVDEGKKSFSLDKRSGKISYMIAPRDLLIAWGDVPAYWVWISHPEFRFKEVAKLNHVWWLEIRGKISTYKLSLHTNYAAYLVFKLRYAFGFDNHPVEVSLNTWSRLKFVQNLLF</sequence>
<dbReference type="Gene3D" id="1.20.1280.50">
    <property type="match status" value="1"/>
</dbReference>
<dbReference type="GeneID" id="111303933"/>
<evidence type="ECO:0000259" key="2">
    <source>
        <dbReference type="PROSITE" id="PS50181"/>
    </source>
</evidence>
<dbReference type="AlphaFoldDB" id="A0A6P5ZTQ4"/>
<proteinExistence type="predicted"/>
<dbReference type="InterPro" id="IPR025886">
    <property type="entry name" value="PP2-like"/>
</dbReference>
<keyword evidence="3" id="KW-1185">Reference proteome</keyword>
<dbReference type="Pfam" id="PF00646">
    <property type="entry name" value="F-box"/>
    <property type="match status" value="1"/>
</dbReference>
<dbReference type="KEGG" id="dzi:111303933"/>
<feature type="compositionally biased region" description="Basic and acidic residues" evidence="1">
    <location>
        <begin position="1"/>
        <end position="15"/>
    </location>
</feature>
<evidence type="ECO:0000256" key="1">
    <source>
        <dbReference type="SAM" id="MobiDB-lite"/>
    </source>
</evidence>
<feature type="domain" description="F-box" evidence="2">
    <location>
        <begin position="30"/>
        <end position="76"/>
    </location>
</feature>
<feature type="region of interest" description="Disordered" evidence="1">
    <location>
        <begin position="1"/>
        <end position="24"/>
    </location>
</feature>
<name>A0A6P5ZTQ4_DURZI</name>
<dbReference type="CDD" id="cd22162">
    <property type="entry name" value="F-box_AtSKIP3-like"/>
    <property type="match status" value="1"/>
</dbReference>
<gene>
    <name evidence="4" type="primary">LOC111303933</name>
</gene>
<dbReference type="InterPro" id="IPR036047">
    <property type="entry name" value="F-box-like_dom_sf"/>
</dbReference>
<evidence type="ECO:0000313" key="4">
    <source>
        <dbReference type="RefSeq" id="XP_022756203.1"/>
    </source>
</evidence>
<dbReference type="OrthoDB" id="1918565at2759"/>
<reference evidence="4" key="1">
    <citation type="submission" date="2025-08" db="UniProtKB">
        <authorList>
            <consortium name="RefSeq"/>
        </authorList>
    </citation>
    <scope>IDENTIFICATION</scope>
    <source>
        <tissue evidence="4">Fruit stalk</tissue>
    </source>
</reference>
<dbReference type="PANTHER" id="PTHR32278:SF111">
    <property type="entry name" value="F-BOX PROTEIN PP2-B12-RELATED"/>
    <property type="match status" value="1"/>
</dbReference>
<dbReference type="RefSeq" id="XP_022756203.1">
    <property type="nucleotide sequence ID" value="XM_022900468.1"/>
</dbReference>
<evidence type="ECO:0000313" key="3">
    <source>
        <dbReference type="Proteomes" id="UP000515121"/>
    </source>
</evidence>